<gene>
    <name evidence="1" type="ORF">ENK44_11635</name>
</gene>
<evidence type="ECO:0008006" key="2">
    <source>
        <dbReference type="Google" id="ProtNLM"/>
    </source>
</evidence>
<dbReference type="AlphaFoldDB" id="A0A7V4U1L8"/>
<name>A0A7V4U1L8_CALAY</name>
<protein>
    <recommendedName>
        <fullName evidence="2">DUF2490 domain-containing protein</fullName>
    </recommendedName>
</protein>
<organism evidence="1">
    <name type="scientific">Caldithrix abyssi</name>
    <dbReference type="NCBI Taxonomy" id="187145"/>
    <lineage>
        <taxon>Bacteria</taxon>
        <taxon>Pseudomonadati</taxon>
        <taxon>Calditrichota</taxon>
        <taxon>Calditrichia</taxon>
        <taxon>Calditrichales</taxon>
        <taxon>Calditrichaceae</taxon>
        <taxon>Caldithrix</taxon>
    </lineage>
</organism>
<evidence type="ECO:0000313" key="1">
    <source>
        <dbReference type="EMBL" id="HGY56350.1"/>
    </source>
</evidence>
<accession>A0A7V4U1L8</accession>
<dbReference type="EMBL" id="DRQG01000109">
    <property type="protein sequence ID" value="HGY56350.1"/>
    <property type="molecule type" value="Genomic_DNA"/>
</dbReference>
<proteinExistence type="predicted"/>
<reference evidence="1" key="1">
    <citation type="journal article" date="2020" name="mSystems">
        <title>Genome- and Community-Level Interaction Insights into Carbon Utilization and Element Cycling Functions of Hydrothermarchaeota in Hydrothermal Sediment.</title>
        <authorList>
            <person name="Zhou Z."/>
            <person name="Liu Y."/>
            <person name="Xu W."/>
            <person name="Pan J."/>
            <person name="Luo Z.H."/>
            <person name="Li M."/>
        </authorList>
    </citation>
    <scope>NUCLEOTIDE SEQUENCE [LARGE SCALE GENOMIC DNA]</scope>
    <source>
        <strain evidence="1">HyVt-577</strain>
    </source>
</reference>
<comment type="caution">
    <text evidence="1">The sequence shown here is derived from an EMBL/GenBank/DDBJ whole genome shotgun (WGS) entry which is preliminary data.</text>
</comment>
<dbReference type="Proteomes" id="UP000885779">
    <property type="component" value="Unassembled WGS sequence"/>
</dbReference>
<sequence>MSTTKIITVIVLFFLLVNHSFADRRYYIWTYQYNTISQAETELEFYQTTFLANKDIWEYRLEVEHGLTDRLDFSVYQIFRQIPGESFKWDAVQFRMRYRFGEAGQYFVDPLLYVEYRQRLDASKPKKAEFRLVLAKQLDALNISFNPLYEYFFSPGSVQELGFDLGLSYEFHPSFMLGIEAVSRAVFYENEITTGTYLGPVVSVASGSWWYTFGAGFGMNKLSDTMRIRFIMGVDL</sequence>